<dbReference type="AlphaFoldDB" id="A0A814L038"/>
<protein>
    <submittedName>
        <fullName evidence="1">Uncharacterized protein</fullName>
    </submittedName>
</protein>
<reference evidence="1" key="1">
    <citation type="submission" date="2021-02" db="EMBL/GenBank/DDBJ databases">
        <authorList>
            <person name="Nowell W R."/>
        </authorList>
    </citation>
    <scope>NUCLEOTIDE SEQUENCE</scope>
</reference>
<evidence type="ECO:0000313" key="2">
    <source>
        <dbReference type="EMBL" id="CAF1470183.1"/>
    </source>
</evidence>
<dbReference type="PANTHER" id="PTHR46579:SF1">
    <property type="entry name" value="F5_8 TYPE C DOMAIN-CONTAINING PROTEIN"/>
    <property type="match status" value="1"/>
</dbReference>
<evidence type="ECO:0000313" key="1">
    <source>
        <dbReference type="EMBL" id="CAF1058162.1"/>
    </source>
</evidence>
<evidence type="ECO:0000313" key="3">
    <source>
        <dbReference type="Proteomes" id="UP000663854"/>
    </source>
</evidence>
<dbReference type="EMBL" id="CAJNOH010000496">
    <property type="protein sequence ID" value="CAF1058162.1"/>
    <property type="molecule type" value="Genomic_DNA"/>
</dbReference>
<dbReference type="EMBL" id="CAJNOL010002165">
    <property type="protein sequence ID" value="CAF1470183.1"/>
    <property type="molecule type" value="Genomic_DNA"/>
</dbReference>
<sequence>MIKKPWRDQYLLDLAKHKQTYADRDYRIVHYPLSMPTNKGQAMIQAIENELKQINKQIKIRLVPHNEANIIDFFAEPGNLAATNLGTNEIFCQLGKFSIVTKEDEPYQNFYQPKTCGQFQHILISSTNCAKSTILFEIDVKKRLTDECKEENNFISVIRYSLKQYSKEPMVLEGIFRIEKERICNKHRQAKRRERLTNLFVSNDLSFNDPSIMCLENFDVSEYEENIDHDTFNYLSDMCIQDIIPPDDEDNNNNIDTNNIDNDFYLIDIGNDTIDNEFEDFNDDNNWENNQSDDVIIDPIFESVNNETEIELEIGKYICQSNLDKINTNRLLNLLNQVHDRQTSPPLSIISLWNKLNYKLKQHGNEDDIVRGELYKKQSGKSSNPITLLLSSDGKPTIKSSSCSIWPVLASIIEIPRPYRDNKQNMILLCLWHSPRSPSAEQLLGHITTDLSRLITTGIDIEINSLGFIHFDVFVQGVCADAPGQSKITQMVAHNGYYGCRVCEYEGSYSAVDNTCIYSWSSFERIHPSFRTRDRFELCLQEVEHLKTMHKKNINVRGIKGISPLNHLIFIPTQAIYDYFHLCLEGHTIVLLKEWNDMHYGSSVQTREIIDKFDEFLSSINYPHSINRRVRNLRSFNDWKAAQLRIFLLYLALPFLLFFRDYFPPLLVYHFSLYSIYIRTLCKFNEQKHVYDVRPFIEIHLRRFTEFYKNSKELLSTHCNTHLWQQVIRHGSLSATSMFGSESCLHGLYKLAHGTKHIGQQIAYWYTVHRAIHSMSIEKQLDISDHGNFMDGYIDELIIKKYKQQFDHAFFLKFSCLSDESVVFRSRYKIGLIVDQHLSMWSERVNSFYFLVDKDIDNFFIFPCTALRSKCFFFPFRDDRFVVCTPIDNELEHD</sequence>
<dbReference type="Proteomes" id="UP000663870">
    <property type="component" value="Unassembled WGS sequence"/>
</dbReference>
<gene>
    <name evidence="2" type="ORF">JXQ802_LOCUS38688</name>
    <name evidence="1" type="ORF">PYM288_LOCUS17505</name>
</gene>
<dbReference type="Proteomes" id="UP000663854">
    <property type="component" value="Unassembled WGS sequence"/>
</dbReference>
<dbReference type="PANTHER" id="PTHR46579">
    <property type="entry name" value="F5/8 TYPE C DOMAIN-CONTAINING PROTEIN-RELATED"/>
    <property type="match status" value="1"/>
</dbReference>
<proteinExistence type="predicted"/>
<comment type="caution">
    <text evidence="1">The sequence shown here is derived from an EMBL/GenBank/DDBJ whole genome shotgun (WGS) entry which is preliminary data.</text>
</comment>
<organism evidence="1 3">
    <name type="scientific">Rotaria sordida</name>
    <dbReference type="NCBI Taxonomy" id="392033"/>
    <lineage>
        <taxon>Eukaryota</taxon>
        <taxon>Metazoa</taxon>
        <taxon>Spiralia</taxon>
        <taxon>Gnathifera</taxon>
        <taxon>Rotifera</taxon>
        <taxon>Eurotatoria</taxon>
        <taxon>Bdelloidea</taxon>
        <taxon>Philodinida</taxon>
        <taxon>Philodinidae</taxon>
        <taxon>Rotaria</taxon>
    </lineage>
</organism>
<accession>A0A814L038</accession>
<name>A0A814L038_9BILA</name>
<keyword evidence="4" id="KW-1185">Reference proteome</keyword>
<evidence type="ECO:0000313" key="4">
    <source>
        <dbReference type="Proteomes" id="UP000663870"/>
    </source>
</evidence>